<dbReference type="Proteomes" id="UP000485058">
    <property type="component" value="Unassembled WGS sequence"/>
</dbReference>
<name>A0A6A0AG29_HAELA</name>
<evidence type="ECO:0000313" key="2">
    <source>
        <dbReference type="EMBL" id="GFH31233.1"/>
    </source>
</evidence>
<proteinExistence type="predicted"/>
<organism evidence="2 3">
    <name type="scientific">Haematococcus lacustris</name>
    <name type="common">Green alga</name>
    <name type="synonym">Haematococcus pluvialis</name>
    <dbReference type="NCBI Taxonomy" id="44745"/>
    <lineage>
        <taxon>Eukaryota</taxon>
        <taxon>Viridiplantae</taxon>
        <taxon>Chlorophyta</taxon>
        <taxon>core chlorophytes</taxon>
        <taxon>Chlorophyceae</taxon>
        <taxon>CS clade</taxon>
        <taxon>Chlamydomonadales</taxon>
        <taxon>Haematococcaceae</taxon>
        <taxon>Haematococcus</taxon>
    </lineage>
</organism>
<comment type="caution">
    <text evidence="2">The sequence shown here is derived from an EMBL/GenBank/DDBJ whole genome shotgun (WGS) entry which is preliminary data.</text>
</comment>
<dbReference type="AlphaFoldDB" id="A0A6A0AG29"/>
<gene>
    <name evidence="2" type="ORF">HaLaN_30231</name>
</gene>
<dbReference type="EMBL" id="BLLF01005470">
    <property type="protein sequence ID" value="GFH31233.1"/>
    <property type="molecule type" value="Genomic_DNA"/>
</dbReference>
<evidence type="ECO:0000313" key="3">
    <source>
        <dbReference type="Proteomes" id="UP000485058"/>
    </source>
</evidence>
<sequence>QEGLRGRCSLQPPPPLDDEAEDALNSFLRERCDAVSNNPSIEADTTLTTSTDVGSTQTMAPAWHAGEVQEEETVAQGGGDKGGGDSAPCLCQSECRKGCSARKCLRPPMHLSSCLHRPALTLDIGALVFDPPTTI</sequence>
<evidence type="ECO:0000256" key="1">
    <source>
        <dbReference type="SAM" id="MobiDB-lite"/>
    </source>
</evidence>
<feature type="non-terminal residue" evidence="2">
    <location>
        <position position="1"/>
    </location>
</feature>
<protein>
    <submittedName>
        <fullName evidence="2">Uncharacterized protein</fullName>
    </submittedName>
</protein>
<feature type="region of interest" description="Disordered" evidence="1">
    <location>
        <begin position="62"/>
        <end position="84"/>
    </location>
</feature>
<reference evidence="2 3" key="1">
    <citation type="submission" date="2020-02" db="EMBL/GenBank/DDBJ databases">
        <title>Draft genome sequence of Haematococcus lacustris strain NIES-144.</title>
        <authorList>
            <person name="Morimoto D."/>
            <person name="Nakagawa S."/>
            <person name="Yoshida T."/>
            <person name="Sawayama S."/>
        </authorList>
    </citation>
    <scope>NUCLEOTIDE SEQUENCE [LARGE SCALE GENOMIC DNA]</scope>
    <source>
        <strain evidence="2 3">NIES-144</strain>
    </source>
</reference>
<accession>A0A6A0AG29</accession>
<keyword evidence="3" id="KW-1185">Reference proteome</keyword>
<feature type="region of interest" description="Disordered" evidence="1">
    <location>
        <begin position="1"/>
        <end position="20"/>
    </location>
</feature>